<dbReference type="SUPFAM" id="SSF69500">
    <property type="entry name" value="DTD-like"/>
    <property type="match status" value="1"/>
</dbReference>
<dbReference type="CDD" id="cd00563">
    <property type="entry name" value="Dtyr_deacylase"/>
    <property type="match status" value="1"/>
</dbReference>
<dbReference type="PANTHER" id="PTHR10472">
    <property type="entry name" value="D-TYROSYL-TRNA TYR DEACYLASE"/>
    <property type="match status" value="1"/>
</dbReference>
<comment type="function">
    <text evidence="2">An aminoacyl-tRNA editing enzyme that deacylates mischarged D-aminoacyl-tRNAs. Also deacylates mischarged glycyl-tRNA(Ala), protecting cells against glycine mischarging by AlaRS. Acts via tRNA-based rather than protein-based catalysis; rejects L-amino acids rather than detecting D-amino acids in the active site. By recycling D-aminoacyl-tRNA to D-amino acids and free tRNA molecules, this enzyme counteracts the toxicity associated with the formation of D-aminoacyl-tRNA entities in vivo and helps enforce protein L-homochirality.</text>
</comment>
<dbReference type="GO" id="GO:0051500">
    <property type="term" value="F:D-tyrosyl-tRNA(Tyr) deacylase activity"/>
    <property type="evidence" value="ECO:0007669"/>
    <property type="project" value="TreeGrafter"/>
</dbReference>
<accession>A0A6N7J190</accession>
<dbReference type="HAMAP" id="MF_00518">
    <property type="entry name" value="Deacylase_Dtd"/>
    <property type="match status" value="1"/>
</dbReference>
<dbReference type="Gene3D" id="3.50.80.10">
    <property type="entry name" value="D-tyrosyl-tRNA(Tyr) deacylase"/>
    <property type="match status" value="1"/>
</dbReference>
<evidence type="ECO:0000256" key="1">
    <source>
        <dbReference type="ARBA" id="ARBA00009673"/>
    </source>
</evidence>
<sequence>MRFVIQVVDKAKVDIDNETVGSIGKGYMVLIGIGQDDTKEIADKMIKKMLGLRIFPDENGKTNLSLSQVNGELLLISQFTLYADCHHGNRPSFINAGAPDMADSLYQYIVKKSREQGFKTETGEFGAEMIVSLVNHGPFTIILDSDDLT</sequence>
<dbReference type="NCBIfam" id="TIGR00256">
    <property type="entry name" value="D-aminoacyl-tRNA deacylase"/>
    <property type="match status" value="1"/>
</dbReference>
<dbReference type="InterPro" id="IPR023509">
    <property type="entry name" value="DTD-like_sf"/>
</dbReference>
<keyword evidence="2" id="KW-0963">Cytoplasm</keyword>
<dbReference type="EC" id="3.1.1.-" evidence="2"/>
<feature type="short sequence motif" description="Gly-cisPro motif, important for rejection of L-amino acids" evidence="2">
    <location>
        <begin position="137"/>
        <end position="138"/>
    </location>
</feature>
<dbReference type="Proteomes" id="UP000460257">
    <property type="component" value="Unassembled WGS sequence"/>
</dbReference>
<evidence type="ECO:0000256" key="2">
    <source>
        <dbReference type="HAMAP-Rule" id="MF_00518"/>
    </source>
</evidence>
<comment type="caution">
    <text evidence="3">The sequence shown here is derived from an EMBL/GenBank/DDBJ whole genome shotgun (WGS) entry which is preliminary data.</text>
</comment>
<keyword evidence="2" id="KW-0694">RNA-binding</keyword>
<comment type="domain">
    <text evidence="2">A Gly-cisPro motif from one monomer fits into the active site of the other monomer to allow specific chiral rejection of L-amino acids.</text>
</comment>
<organism evidence="3 4">
    <name type="scientific">Candidatus Weimeria bifida</name>
    <dbReference type="NCBI Taxonomy" id="2599074"/>
    <lineage>
        <taxon>Bacteria</taxon>
        <taxon>Bacillati</taxon>
        <taxon>Bacillota</taxon>
        <taxon>Clostridia</taxon>
        <taxon>Lachnospirales</taxon>
        <taxon>Lachnospiraceae</taxon>
        <taxon>Candidatus Weimeria</taxon>
    </lineage>
</organism>
<dbReference type="EMBL" id="VOGC01000006">
    <property type="protein sequence ID" value="MQN01370.1"/>
    <property type="molecule type" value="Genomic_DNA"/>
</dbReference>
<dbReference type="PANTHER" id="PTHR10472:SF5">
    <property type="entry name" value="D-AMINOACYL-TRNA DEACYLASE 1"/>
    <property type="match status" value="1"/>
</dbReference>
<dbReference type="EC" id="3.1.1.96" evidence="2"/>
<comment type="catalytic activity">
    <reaction evidence="2">
        <text>a D-aminoacyl-tRNA + H2O = a tRNA + a D-alpha-amino acid + H(+)</text>
        <dbReference type="Rhea" id="RHEA:13953"/>
        <dbReference type="Rhea" id="RHEA-COMP:10123"/>
        <dbReference type="Rhea" id="RHEA-COMP:10124"/>
        <dbReference type="ChEBI" id="CHEBI:15377"/>
        <dbReference type="ChEBI" id="CHEBI:15378"/>
        <dbReference type="ChEBI" id="CHEBI:59871"/>
        <dbReference type="ChEBI" id="CHEBI:78442"/>
        <dbReference type="ChEBI" id="CHEBI:79333"/>
        <dbReference type="EC" id="3.1.1.96"/>
    </reaction>
</comment>
<proteinExistence type="inferred from homology"/>
<evidence type="ECO:0000313" key="4">
    <source>
        <dbReference type="Proteomes" id="UP000460257"/>
    </source>
</evidence>
<comment type="subunit">
    <text evidence="2">Homodimer.</text>
</comment>
<keyword evidence="4" id="KW-1185">Reference proteome</keyword>
<reference evidence="3" key="1">
    <citation type="journal article" date="2020" name="Appl. Environ. Microbiol.">
        <title>Medium-Chain Fatty Acid Synthesis by 'Candidatus Weimeria bifida' gen. nov., sp. nov., and 'Candidatus Pseudoramibacter fermentans' sp. nov.</title>
        <authorList>
            <person name="Scarborough M.J."/>
            <person name="Myers K.S."/>
            <person name="Donohue T.J."/>
            <person name="Noguera D.R."/>
        </authorList>
    </citation>
    <scope>NUCLEOTIDE SEQUENCE</scope>
    <source>
        <strain evidence="3">LCO1.1</strain>
    </source>
</reference>
<keyword evidence="2 3" id="KW-0378">Hydrolase</keyword>
<comment type="similarity">
    <text evidence="1 2">Belongs to the DTD family.</text>
</comment>
<name>A0A6N7J190_9FIRM</name>
<gene>
    <name evidence="2" type="primary">dtd</name>
    <name evidence="3" type="ORF">FRC54_05500</name>
</gene>
<dbReference type="FunFam" id="3.50.80.10:FF:000001">
    <property type="entry name" value="D-aminoacyl-tRNA deacylase"/>
    <property type="match status" value="1"/>
</dbReference>
<dbReference type="GO" id="GO:0019478">
    <property type="term" value="P:D-amino acid catabolic process"/>
    <property type="evidence" value="ECO:0007669"/>
    <property type="project" value="UniProtKB-UniRule"/>
</dbReference>
<dbReference type="GO" id="GO:0106026">
    <property type="term" value="F:Gly-tRNA(Ala) deacylase activity"/>
    <property type="evidence" value="ECO:0007669"/>
    <property type="project" value="UniProtKB-UniRule"/>
</dbReference>
<comment type="subcellular location">
    <subcellularLocation>
        <location evidence="2">Cytoplasm</location>
    </subcellularLocation>
</comment>
<dbReference type="GO" id="GO:0000049">
    <property type="term" value="F:tRNA binding"/>
    <property type="evidence" value="ECO:0007669"/>
    <property type="project" value="UniProtKB-UniRule"/>
</dbReference>
<keyword evidence="2" id="KW-0820">tRNA-binding</keyword>
<dbReference type="AlphaFoldDB" id="A0A6N7J190"/>
<dbReference type="Pfam" id="PF02580">
    <property type="entry name" value="Tyr_Deacylase"/>
    <property type="match status" value="1"/>
</dbReference>
<dbReference type="GO" id="GO:0005737">
    <property type="term" value="C:cytoplasm"/>
    <property type="evidence" value="ECO:0007669"/>
    <property type="project" value="UniProtKB-SubCell"/>
</dbReference>
<protein>
    <recommendedName>
        <fullName evidence="2">D-aminoacyl-tRNA deacylase</fullName>
        <shortName evidence="2">DTD</shortName>
        <ecNumber evidence="2">3.1.1.96</ecNumber>
    </recommendedName>
    <alternativeName>
        <fullName evidence="2">Gly-tRNA(Ala) deacylase</fullName>
        <ecNumber evidence="2">3.1.1.-</ecNumber>
    </alternativeName>
</protein>
<comment type="catalytic activity">
    <reaction evidence="2">
        <text>glycyl-tRNA(Ala) + H2O = tRNA(Ala) + glycine + H(+)</text>
        <dbReference type="Rhea" id="RHEA:53744"/>
        <dbReference type="Rhea" id="RHEA-COMP:9657"/>
        <dbReference type="Rhea" id="RHEA-COMP:13640"/>
        <dbReference type="ChEBI" id="CHEBI:15377"/>
        <dbReference type="ChEBI" id="CHEBI:15378"/>
        <dbReference type="ChEBI" id="CHEBI:57305"/>
        <dbReference type="ChEBI" id="CHEBI:78442"/>
        <dbReference type="ChEBI" id="CHEBI:78522"/>
    </reaction>
</comment>
<dbReference type="InterPro" id="IPR003732">
    <property type="entry name" value="Daa-tRNA_deacyls_DTD"/>
</dbReference>
<dbReference type="GO" id="GO:0043908">
    <property type="term" value="F:Ser(Gly)-tRNA(Ala) hydrolase activity"/>
    <property type="evidence" value="ECO:0007669"/>
    <property type="project" value="UniProtKB-UniRule"/>
</dbReference>
<evidence type="ECO:0000313" key="3">
    <source>
        <dbReference type="EMBL" id="MQN01370.1"/>
    </source>
</evidence>